<dbReference type="EMBL" id="VJVV01000005">
    <property type="protein sequence ID" value="TRO81904.1"/>
    <property type="molecule type" value="Genomic_DNA"/>
</dbReference>
<accession>A0A550JFB0</accession>
<dbReference type="OrthoDB" id="3232645at2"/>
<feature type="domain" description="PIN" evidence="1">
    <location>
        <begin position="18"/>
        <end position="131"/>
    </location>
</feature>
<reference evidence="2 3" key="1">
    <citation type="submission" date="2019-07" db="EMBL/GenBank/DDBJ databases">
        <title>Insights of Desulfuromonas acetexigens electromicrobiology.</title>
        <authorList>
            <person name="Katuri K."/>
            <person name="Sapireddy V."/>
            <person name="Shaw D.R."/>
            <person name="Saikaly P."/>
        </authorList>
    </citation>
    <scope>NUCLEOTIDE SEQUENCE [LARGE SCALE GENOMIC DNA]</scope>
    <source>
        <strain evidence="2 3">2873</strain>
    </source>
</reference>
<dbReference type="Gene3D" id="3.40.50.1010">
    <property type="entry name" value="5'-nuclease"/>
    <property type="match status" value="1"/>
</dbReference>
<dbReference type="Proteomes" id="UP000317155">
    <property type="component" value="Unassembled WGS sequence"/>
</dbReference>
<dbReference type="Pfam" id="PF13470">
    <property type="entry name" value="PIN_3"/>
    <property type="match status" value="1"/>
</dbReference>
<keyword evidence="3" id="KW-1185">Reference proteome</keyword>
<dbReference type="InterPro" id="IPR002716">
    <property type="entry name" value="PIN_dom"/>
</dbReference>
<protein>
    <submittedName>
        <fullName evidence="2">PIN domain-containing protein</fullName>
    </submittedName>
</protein>
<comment type="caution">
    <text evidence="2">The sequence shown here is derived from an EMBL/GenBank/DDBJ whole genome shotgun (WGS) entry which is preliminary data.</text>
</comment>
<dbReference type="SUPFAM" id="SSF88723">
    <property type="entry name" value="PIN domain-like"/>
    <property type="match status" value="1"/>
</dbReference>
<evidence type="ECO:0000259" key="1">
    <source>
        <dbReference type="Pfam" id="PF13470"/>
    </source>
</evidence>
<proteinExistence type="predicted"/>
<evidence type="ECO:0000313" key="3">
    <source>
        <dbReference type="Proteomes" id="UP000317155"/>
    </source>
</evidence>
<dbReference type="CDD" id="cd09854">
    <property type="entry name" value="PIN_VapC-like"/>
    <property type="match status" value="1"/>
</dbReference>
<sequence>METGRPSAGPPSKGSPVKILIDTNVVLDIALNRRPFVKQAALLWRLAEREEVTACLSNTSITDIFYIINKHAGQEKARAFIADILDTFRLADIDEEGFREALGTGMRDFEDAVQYVICTRNGCDALVTRNKGDFGDRANVLDPAELIERIKASGA</sequence>
<organism evidence="2 3">
    <name type="scientific">Trichloromonas acetexigens</name>
    <dbReference type="NCBI Taxonomy" id="38815"/>
    <lineage>
        <taxon>Bacteria</taxon>
        <taxon>Pseudomonadati</taxon>
        <taxon>Thermodesulfobacteriota</taxon>
        <taxon>Desulfuromonadia</taxon>
        <taxon>Desulfuromonadales</taxon>
        <taxon>Trichloromonadaceae</taxon>
        <taxon>Trichloromonas</taxon>
    </lineage>
</organism>
<dbReference type="InterPro" id="IPR029060">
    <property type="entry name" value="PIN-like_dom_sf"/>
</dbReference>
<gene>
    <name evidence="2" type="ORF">FL622_08895</name>
</gene>
<dbReference type="AlphaFoldDB" id="A0A550JFB0"/>
<name>A0A550JFB0_9BACT</name>
<evidence type="ECO:0000313" key="2">
    <source>
        <dbReference type="EMBL" id="TRO81904.1"/>
    </source>
</evidence>